<dbReference type="EMBL" id="CYGV01000735">
    <property type="protein sequence ID" value="CUA69285.1"/>
    <property type="molecule type" value="Genomic_DNA"/>
</dbReference>
<dbReference type="AlphaFoldDB" id="A0A0K6FSQ8"/>
<gene>
    <name evidence="1" type="ORF">RSOLAG22IIIB_08410</name>
</gene>
<reference evidence="1 2" key="1">
    <citation type="submission" date="2015-07" db="EMBL/GenBank/DDBJ databases">
        <authorList>
            <person name="Noorani M."/>
        </authorList>
    </citation>
    <scope>NUCLEOTIDE SEQUENCE [LARGE SCALE GENOMIC DNA]</scope>
    <source>
        <strain evidence="1">BBA 69670</strain>
    </source>
</reference>
<evidence type="ECO:0000313" key="1">
    <source>
        <dbReference type="EMBL" id="CUA69285.1"/>
    </source>
</evidence>
<name>A0A0K6FSQ8_9AGAM</name>
<protein>
    <submittedName>
        <fullName evidence="1">Uncharacterized protein</fullName>
    </submittedName>
</protein>
<keyword evidence="2" id="KW-1185">Reference proteome</keyword>
<dbReference type="Proteomes" id="UP000044841">
    <property type="component" value="Unassembled WGS sequence"/>
</dbReference>
<organism evidence="1 2">
    <name type="scientific">Rhizoctonia solani</name>
    <dbReference type="NCBI Taxonomy" id="456999"/>
    <lineage>
        <taxon>Eukaryota</taxon>
        <taxon>Fungi</taxon>
        <taxon>Dikarya</taxon>
        <taxon>Basidiomycota</taxon>
        <taxon>Agaricomycotina</taxon>
        <taxon>Agaricomycetes</taxon>
        <taxon>Cantharellales</taxon>
        <taxon>Ceratobasidiaceae</taxon>
        <taxon>Rhizoctonia</taxon>
    </lineage>
</organism>
<evidence type="ECO:0000313" key="2">
    <source>
        <dbReference type="Proteomes" id="UP000044841"/>
    </source>
</evidence>
<sequence>MQLAPTIYPIATWYQGSLSCALNHVAQTAKAAASPEITASLDEAAGRVYIHESYIYELQAVNPGHIINPDPLFVYNGYLCALHNLIGVLTAPELKNTADCQVCHNIYMRLQEILKIIYYRGYDIPGLFQDPNMSKALSDLAFIPACQASRQ</sequence>
<accession>A0A0K6FSQ8</accession>
<proteinExistence type="predicted"/>